<keyword evidence="2 3" id="KW-0067">ATP-binding</keyword>
<gene>
    <name evidence="7" type="ORF">DCP95_13320</name>
</gene>
<name>A0A3C1KGM0_9MICO</name>
<dbReference type="PANTHER" id="PTHR22683:SF41">
    <property type="entry name" value="DNA TRANSLOCASE FTSK"/>
    <property type="match status" value="1"/>
</dbReference>
<dbReference type="PANTHER" id="PTHR22683">
    <property type="entry name" value="SPORULATION PROTEIN RELATED"/>
    <property type="match status" value="1"/>
</dbReference>
<evidence type="ECO:0000256" key="2">
    <source>
        <dbReference type="ARBA" id="ARBA00022840"/>
    </source>
</evidence>
<feature type="compositionally biased region" description="Acidic residues" evidence="4">
    <location>
        <begin position="419"/>
        <end position="430"/>
    </location>
</feature>
<dbReference type="GO" id="GO:0003677">
    <property type="term" value="F:DNA binding"/>
    <property type="evidence" value="ECO:0007669"/>
    <property type="project" value="InterPro"/>
</dbReference>
<organism evidence="7 8">
    <name type="scientific">Microbacterium ginsengisoli</name>
    <dbReference type="NCBI Taxonomy" id="400772"/>
    <lineage>
        <taxon>Bacteria</taxon>
        <taxon>Bacillati</taxon>
        <taxon>Actinomycetota</taxon>
        <taxon>Actinomycetes</taxon>
        <taxon>Micrococcales</taxon>
        <taxon>Microbacteriaceae</taxon>
        <taxon>Microbacterium</taxon>
    </lineage>
</organism>
<evidence type="ECO:0000256" key="1">
    <source>
        <dbReference type="ARBA" id="ARBA00022741"/>
    </source>
</evidence>
<evidence type="ECO:0000313" key="7">
    <source>
        <dbReference type="EMBL" id="HAN25524.1"/>
    </source>
</evidence>
<evidence type="ECO:0000313" key="8">
    <source>
        <dbReference type="Proteomes" id="UP000257479"/>
    </source>
</evidence>
<dbReference type="SUPFAM" id="SSF52540">
    <property type="entry name" value="P-loop containing nucleoside triphosphate hydrolases"/>
    <property type="match status" value="1"/>
</dbReference>
<dbReference type="Pfam" id="PF01580">
    <property type="entry name" value="FtsK_SpoIIIE"/>
    <property type="match status" value="1"/>
</dbReference>
<feature type="transmembrane region" description="Helical" evidence="5">
    <location>
        <begin position="210"/>
        <end position="230"/>
    </location>
</feature>
<dbReference type="AlphaFoldDB" id="A0A3C1KGM0"/>
<dbReference type="EMBL" id="DMNG01000233">
    <property type="protein sequence ID" value="HAN25524.1"/>
    <property type="molecule type" value="Genomic_DNA"/>
</dbReference>
<evidence type="ECO:0000256" key="3">
    <source>
        <dbReference type="PROSITE-ProRule" id="PRU00289"/>
    </source>
</evidence>
<comment type="caution">
    <text evidence="7">The sequence shown here is derived from an EMBL/GenBank/DDBJ whole genome shotgun (WGS) entry which is preliminary data.</text>
</comment>
<proteinExistence type="predicted"/>
<dbReference type="Gene3D" id="3.40.50.300">
    <property type="entry name" value="P-loop containing nucleotide triphosphate hydrolases"/>
    <property type="match status" value="1"/>
</dbReference>
<keyword evidence="1 3" id="KW-0547">Nucleotide-binding</keyword>
<feature type="domain" description="FtsK" evidence="6">
    <location>
        <begin position="839"/>
        <end position="1050"/>
    </location>
</feature>
<feature type="transmembrane region" description="Helical" evidence="5">
    <location>
        <begin position="115"/>
        <end position="136"/>
    </location>
</feature>
<sequence>MRSAAPTGNLAPFVTVIAVVGAVAAAWFRLPALFVLAAGLTFAAWMSVPPAPPVRGASAPVDERAVTRHRIWADLRWSLLVPSSGWLFNDPADWKRSQQQLTAGGASSWSVTAAFLRWFLLPTAFTSMIALGVAAVTFTLPVDALDAWGVLPGSGIWLPWVNAAAGYVVVAQVTAVRRRHAAPQDPQPPLTLGTLASTSTARGTSPVSPLIGAVALAAVVFTSVVVAVTAAGFDWLISPLPVTAAGAALIVAAAVLRARSLPEGLDEWRELVRAREQWASRWVLLKQDPAPVLLARRSLTAGAASPVTVDTFEAPATLGAAGLIALQAKITPTVGAGTRVTVISEPDIDSSGQPILSSRHPLRASIVSWPLDATVDFGAIGADDDLLRIALRTAAARAAETFGHPQPLLQTFTPIFEPDAPDTEPGDDTDSVTPRAAYSSTWVSAEAGDALMGMIAGSLPGLIGAEAICDTPAGVVYVGDLTSGAARFVDEDLAARFDVLAREAAWAQRWRDVLKMGEQQPYIQTSVYRKYELPSGQVIESQPFMTAQAVEPEQYMTAEKERKLQSTLNNVPFVAVTPWKGADDRAGGRHSGAFRVLWSADPIPRNPARIRPGRGVAQSEATQWALAAAVNAAFDGAHLPRGEVLSAICLTSPASTGHIWDIRVRLYGGVTLLAVKAAAEKIRQGLGAAEWLRVTADAEGCRIVAGANPASPNVTFERPRNRELTVALDWEAAFAAAKILGANGDAPQLQSSRELPKNAKVLELLFQLPAGTSRAQIRESRQKLMTATGNLFLMDRDGDTAAEVRLLVSQMDPLPFPAPMDWEVIESSKAIPFGSSVDGAPVEFDWTIDPHLLVLGGTGSGKSQYLNNIIIGSILRGCELWIIDPMKFAADFRWSAPWAKAIAITEEEASAIMDVVSAEVDRRRELNGQYGVSSYLQLPPEVRPPHIVVLIDEFTELIIGADRPKPLPERASEAEQLIHAEALRQIDARRNVGARAGRFVRLARSTGVTLVLAAQDLKKDTIDQIPGGGSLKNNMSVVLLGRASNGSRLSAL</sequence>
<dbReference type="InterPro" id="IPR027417">
    <property type="entry name" value="P-loop_NTPase"/>
</dbReference>
<accession>A0A3C1KGM0</accession>
<reference evidence="7 8" key="1">
    <citation type="journal article" date="2018" name="Nat. Biotechnol.">
        <title>A standardized bacterial taxonomy based on genome phylogeny substantially revises the tree of life.</title>
        <authorList>
            <person name="Parks D.H."/>
            <person name="Chuvochina M."/>
            <person name="Waite D.W."/>
            <person name="Rinke C."/>
            <person name="Skarshewski A."/>
            <person name="Chaumeil P.A."/>
            <person name="Hugenholtz P."/>
        </authorList>
    </citation>
    <scope>NUCLEOTIDE SEQUENCE [LARGE SCALE GENOMIC DNA]</scope>
    <source>
        <strain evidence="7">UBA9152</strain>
    </source>
</reference>
<feature type="non-terminal residue" evidence="7">
    <location>
        <position position="1052"/>
    </location>
</feature>
<dbReference type="GO" id="GO:0005524">
    <property type="term" value="F:ATP binding"/>
    <property type="evidence" value="ECO:0007669"/>
    <property type="project" value="UniProtKB-UniRule"/>
</dbReference>
<feature type="transmembrane region" description="Helical" evidence="5">
    <location>
        <begin position="156"/>
        <end position="176"/>
    </location>
</feature>
<dbReference type="InterPro" id="IPR002543">
    <property type="entry name" value="FtsK_dom"/>
</dbReference>
<keyword evidence="5" id="KW-0472">Membrane</keyword>
<evidence type="ECO:0000256" key="4">
    <source>
        <dbReference type="SAM" id="MobiDB-lite"/>
    </source>
</evidence>
<dbReference type="Proteomes" id="UP000257479">
    <property type="component" value="Unassembled WGS sequence"/>
</dbReference>
<dbReference type="CDD" id="cd01127">
    <property type="entry name" value="TrwB_TraG_TraD_VirD4"/>
    <property type="match status" value="1"/>
</dbReference>
<protein>
    <recommendedName>
        <fullName evidence="6">FtsK domain-containing protein</fullName>
    </recommendedName>
</protein>
<keyword evidence="5" id="KW-0812">Transmembrane</keyword>
<evidence type="ECO:0000259" key="6">
    <source>
        <dbReference type="PROSITE" id="PS50901"/>
    </source>
</evidence>
<keyword evidence="5" id="KW-1133">Transmembrane helix</keyword>
<feature type="binding site" evidence="3">
    <location>
        <begin position="856"/>
        <end position="863"/>
    </location>
    <ligand>
        <name>ATP</name>
        <dbReference type="ChEBI" id="CHEBI:30616"/>
    </ligand>
</feature>
<dbReference type="PROSITE" id="PS50901">
    <property type="entry name" value="FTSK"/>
    <property type="match status" value="1"/>
</dbReference>
<evidence type="ECO:0000256" key="5">
    <source>
        <dbReference type="SAM" id="Phobius"/>
    </source>
</evidence>
<dbReference type="InterPro" id="IPR050206">
    <property type="entry name" value="FtsK/SpoIIIE/SftA"/>
</dbReference>
<feature type="transmembrane region" description="Helical" evidence="5">
    <location>
        <begin position="12"/>
        <end position="45"/>
    </location>
</feature>
<feature type="region of interest" description="Disordered" evidence="4">
    <location>
        <begin position="415"/>
        <end position="434"/>
    </location>
</feature>